<feature type="region of interest" description="Disordered" evidence="1">
    <location>
        <begin position="1"/>
        <end position="61"/>
    </location>
</feature>
<proteinExistence type="predicted"/>
<keyword evidence="3" id="KW-1185">Reference proteome</keyword>
<dbReference type="AlphaFoldDB" id="A0A8C8SIR2"/>
<reference evidence="2" key="2">
    <citation type="submission" date="2025-09" db="UniProtKB">
        <authorList>
            <consortium name="Ensembl"/>
        </authorList>
    </citation>
    <scope>IDENTIFICATION</scope>
</reference>
<evidence type="ECO:0000313" key="2">
    <source>
        <dbReference type="Ensembl" id="ENSPCEP00000020433.1"/>
    </source>
</evidence>
<dbReference type="Proteomes" id="UP000694393">
    <property type="component" value="Unplaced"/>
</dbReference>
<accession>A0A8C8SIR2</accession>
<dbReference type="Ensembl" id="ENSPCET00000021132.1">
    <property type="protein sequence ID" value="ENSPCEP00000020433.1"/>
    <property type="gene ID" value="ENSPCEG00000015796.1"/>
</dbReference>
<evidence type="ECO:0000313" key="3">
    <source>
        <dbReference type="Proteomes" id="UP000694393"/>
    </source>
</evidence>
<evidence type="ECO:0000256" key="1">
    <source>
        <dbReference type="SAM" id="MobiDB-lite"/>
    </source>
</evidence>
<feature type="region of interest" description="Disordered" evidence="1">
    <location>
        <begin position="73"/>
        <end position="113"/>
    </location>
</feature>
<feature type="compositionally biased region" description="Basic and acidic residues" evidence="1">
    <location>
        <begin position="101"/>
        <end position="113"/>
    </location>
</feature>
<reference evidence="2" key="1">
    <citation type="submission" date="2025-08" db="UniProtKB">
        <authorList>
            <consortium name="Ensembl"/>
        </authorList>
    </citation>
    <scope>IDENTIFICATION</scope>
</reference>
<feature type="region of interest" description="Disordered" evidence="1">
    <location>
        <begin position="128"/>
        <end position="148"/>
    </location>
</feature>
<name>A0A8C8SIR2_9SAUR</name>
<protein>
    <submittedName>
        <fullName evidence="2">Uncharacterized protein</fullName>
    </submittedName>
</protein>
<sequence length="170" mass="18733">SPEELEPGHFPIQKGSLERLKQQWESGDGLRAGPPGGSAGSRRLRRSQAPEGRGVCPAPAAKAAALREEEIRAAAAAGGQEGRVQSRPPEKSRRGSSTMEVAKEEPRGDRRKLERFPIPWEELRSRFEAPSGAAAAARQVSAPRRCQTRAHNTSHMILVFKDYFTERKKE</sequence>
<organism evidence="2 3">
    <name type="scientific">Pelusios castaneus</name>
    <name type="common">West African mud turtle</name>
    <dbReference type="NCBI Taxonomy" id="367368"/>
    <lineage>
        <taxon>Eukaryota</taxon>
        <taxon>Metazoa</taxon>
        <taxon>Chordata</taxon>
        <taxon>Craniata</taxon>
        <taxon>Vertebrata</taxon>
        <taxon>Euteleostomi</taxon>
        <taxon>Archelosauria</taxon>
        <taxon>Testudinata</taxon>
        <taxon>Testudines</taxon>
        <taxon>Pleurodira</taxon>
        <taxon>Pelomedusidae</taxon>
        <taxon>Pelusios</taxon>
    </lineage>
</organism>